<proteinExistence type="predicted"/>
<keyword evidence="2" id="KW-1133">Transmembrane helix</keyword>
<protein>
    <recommendedName>
        <fullName evidence="5">PGF-CTERM protein</fullName>
    </recommendedName>
</protein>
<evidence type="ECO:0000313" key="3">
    <source>
        <dbReference type="EMBL" id="SEO94311.1"/>
    </source>
</evidence>
<feature type="compositionally biased region" description="Low complexity" evidence="1">
    <location>
        <begin position="470"/>
        <end position="481"/>
    </location>
</feature>
<keyword evidence="4" id="KW-1185">Reference proteome</keyword>
<feature type="region of interest" description="Disordered" evidence="1">
    <location>
        <begin position="458"/>
        <end position="481"/>
    </location>
</feature>
<dbReference type="NCBIfam" id="NF038145">
    <property type="entry name" value="Hvo_1808_fam"/>
    <property type="match status" value="1"/>
</dbReference>
<keyword evidence="2" id="KW-0812">Transmembrane</keyword>
<feature type="transmembrane region" description="Helical" evidence="2">
    <location>
        <begin position="484"/>
        <end position="504"/>
    </location>
</feature>
<reference evidence="4" key="1">
    <citation type="submission" date="2016-10" db="EMBL/GenBank/DDBJ databases">
        <authorList>
            <person name="Varghese N."/>
            <person name="Submissions S."/>
        </authorList>
    </citation>
    <scope>NUCLEOTIDE SEQUENCE [LARGE SCALE GENOMIC DNA]</scope>
    <source>
        <strain evidence="4">CGMCC 1.10121</strain>
    </source>
</reference>
<accession>A0A1H8TTW2</accession>
<dbReference type="RefSeq" id="WP_089825556.1">
    <property type="nucleotide sequence ID" value="NZ_FODV01000008.1"/>
</dbReference>
<evidence type="ECO:0008006" key="5">
    <source>
        <dbReference type="Google" id="ProtNLM"/>
    </source>
</evidence>
<gene>
    <name evidence="3" type="ORF">SAMN04487948_108117</name>
</gene>
<keyword evidence="2" id="KW-0472">Membrane</keyword>
<dbReference type="Proteomes" id="UP000199126">
    <property type="component" value="Unassembled WGS sequence"/>
</dbReference>
<evidence type="ECO:0000313" key="4">
    <source>
        <dbReference type="Proteomes" id="UP000199126"/>
    </source>
</evidence>
<dbReference type="OrthoDB" id="85977at2157"/>
<dbReference type="EMBL" id="FODV01000008">
    <property type="protein sequence ID" value="SEO94311.1"/>
    <property type="molecule type" value="Genomic_DNA"/>
</dbReference>
<organism evidence="3 4">
    <name type="scientific">Halogranum amylolyticum</name>
    <dbReference type="NCBI Taxonomy" id="660520"/>
    <lineage>
        <taxon>Archaea</taxon>
        <taxon>Methanobacteriati</taxon>
        <taxon>Methanobacteriota</taxon>
        <taxon>Stenosarchaea group</taxon>
        <taxon>Halobacteria</taxon>
        <taxon>Halobacteriales</taxon>
        <taxon>Haloferacaceae</taxon>
    </lineage>
</organism>
<evidence type="ECO:0000256" key="1">
    <source>
        <dbReference type="SAM" id="MobiDB-lite"/>
    </source>
</evidence>
<dbReference type="InterPro" id="IPR047792">
    <property type="entry name" value="Hvo_1808-like"/>
</dbReference>
<dbReference type="AlphaFoldDB" id="A0A1H8TTW2"/>
<evidence type="ECO:0000256" key="2">
    <source>
        <dbReference type="SAM" id="Phobius"/>
    </source>
</evidence>
<name>A0A1H8TTW2_9EURY</name>
<sequence length="507" mass="55956">MRRFLALCLVSLVVSAGLVPVATADAAAQQTDAPPDPDSDVVGWENGYWHNESIDIDQSDGLSDAELEAYVARSMARVEHLRDREFKEEVPVSVVSREQYRQRSANQSKTNASFEAWNNQVWEALFVTGEQENVQRELGSTLGSAVAGFYSPKDSEIKIVTDSPDEPVVDNATLHHELVHAMQDQYHNLSSDTYTGKTQDGDLAVSGVVEGEANYIEQLYADRCGGEWECVETPRSGGSGPGDSDVNLGIFLTIFQPYSDGPPYVHDLRQDGGWDAVDDRFADPPVSTEQVIHRTDEQPVPIDYTDRARDGWSLFEEGQNGSDTVGEASLFAMFWYQDRIATEGFDGFEWQRIADRESRYDRYNYQSTPTEGWANDRLFPYAKGSGDDAEYGYVWLLEWDTPKDAREFRSTYLSMLRANGAESQGSDVYVVEDGEFADAFRVTRQGTTVTVVNAPTADDLADVRPRGQRETTAPETSSTTAPGLGVLAALTALAVVLVALAAAVGRR</sequence>